<evidence type="ECO:0000313" key="2">
    <source>
        <dbReference type="Proteomes" id="UP000591948"/>
    </source>
</evidence>
<comment type="caution">
    <text evidence="1">The sequence shown here is derived from an EMBL/GenBank/DDBJ whole genome shotgun (WGS) entry which is preliminary data.</text>
</comment>
<protein>
    <submittedName>
        <fullName evidence="1">Uncharacterized protein</fullName>
    </submittedName>
</protein>
<dbReference type="AlphaFoldDB" id="A0A6V8P997"/>
<evidence type="ECO:0000313" key="1">
    <source>
        <dbReference type="EMBL" id="GFP28857.1"/>
    </source>
</evidence>
<accession>A0A6V8P997</accession>
<gene>
    <name evidence="1" type="ORF">HKBW3S33_02273</name>
</gene>
<organism evidence="1 2">
    <name type="scientific">Candidatus Hakubella thermalkaliphila</name>
    <dbReference type="NCBI Taxonomy" id="2754717"/>
    <lineage>
        <taxon>Bacteria</taxon>
        <taxon>Bacillati</taxon>
        <taxon>Actinomycetota</taxon>
        <taxon>Actinomycetota incertae sedis</taxon>
        <taxon>Candidatus Hakubellales</taxon>
        <taxon>Candidatus Hakubellaceae</taxon>
        <taxon>Candidatus Hakubella</taxon>
    </lineage>
</organism>
<keyword evidence="2" id="KW-1185">Reference proteome</keyword>
<dbReference type="Proteomes" id="UP000591948">
    <property type="component" value="Unassembled WGS sequence"/>
</dbReference>
<reference evidence="1 2" key="1">
    <citation type="journal article" date="2020" name="Front. Microbiol.">
        <title>Single-cell genomics of novel Actinobacteria with the Wood-Ljungdahl pathway discovered in a serpentinizing system.</title>
        <authorList>
            <person name="Merino N."/>
            <person name="Kawai M."/>
            <person name="Boyd E.S."/>
            <person name="Colman D.R."/>
            <person name="McGlynn S.E."/>
            <person name="Nealson K.H."/>
            <person name="Kurokawa K."/>
            <person name="Hongoh Y."/>
        </authorList>
    </citation>
    <scope>NUCLEOTIDE SEQUENCE [LARGE SCALE GENOMIC DNA]</scope>
    <source>
        <strain evidence="1 2">S33</strain>
    </source>
</reference>
<proteinExistence type="predicted"/>
<dbReference type="EMBL" id="BLRY01000460">
    <property type="protein sequence ID" value="GFP28857.1"/>
    <property type="molecule type" value="Genomic_DNA"/>
</dbReference>
<sequence>RIAQINIAMTNAVLQQQAITQAQQAALGQFLPPV</sequence>
<name>A0A6V8P997_9ACTN</name>
<feature type="non-terminal residue" evidence="1">
    <location>
        <position position="1"/>
    </location>
</feature>